<reference evidence="1 2" key="1">
    <citation type="submission" date="2021-06" db="EMBL/GenBank/DDBJ databases">
        <authorList>
            <person name="Palmer J.M."/>
        </authorList>
    </citation>
    <scope>NUCLEOTIDE SEQUENCE [LARGE SCALE GENOMIC DNA]</scope>
    <source>
        <strain evidence="1 2">AS_MEX2019</strain>
        <tissue evidence="1">Muscle</tissue>
    </source>
</reference>
<evidence type="ECO:0008006" key="3">
    <source>
        <dbReference type="Google" id="ProtNLM"/>
    </source>
</evidence>
<dbReference type="EMBL" id="JAHRIP010021361">
    <property type="protein sequence ID" value="MEQ2288723.1"/>
    <property type="molecule type" value="Genomic_DNA"/>
</dbReference>
<organism evidence="1 2">
    <name type="scientific">Ameca splendens</name>
    <dbReference type="NCBI Taxonomy" id="208324"/>
    <lineage>
        <taxon>Eukaryota</taxon>
        <taxon>Metazoa</taxon>
        <taxon>Chordata</taxon>
        <taxon>Craniata</taxon>
        <taxon>Vertebrata</taxon>
        <taxon>Euteleostomi</taxon>
        <taxon>Actinopterygii</taxon>
        <taxon>Neopterygii</taxon>
        <taxon>Teleostei</taxon>
        <taxon>Neoteleostei</taxon>
        <taxon>Acanthomorphata</taxon>
        <taxon>Ovalentaria</taxon>
        <taxon>Atherinomorphae</taxon>
        <taxon>Cyprinodontiformes</taxon>
        <taxon>Goodeidae</taxon>
        <taxon>Ameca</taxon>
    </lineage>
</organism>
<evidence type="ECO:0000313" key="2">
    <source>
        <dbReference type="Proteomes" id="UP001469553"/>
    </source>
</evidence>
<proteinExistence type="predicted"/>
<name>A0ABV0Y588_9TELE</name>
<comment type="caution">
    <text evidence="1">The sequence shown here is derived from an EMBL/GenBank/DDBJ whole genome shotgun (WGS) entry which is preliminary data.</text>
</comment>
<accession>A0ABV0Y588</accession>
<keyword evidence="2" id="KW-1185">Reference proteome</keyword>
<sequence>MFIQTKLYAAKDEGCLALSQIDWYHLSFSLSQLSKIHLPPTKIPLWVRMEEQMVHPFSVEAFLSQTDRPVPSQDPVMAFARESWRIAHQITKNDPCLSSTSSIWYNKKLLIGKKKVYFGTSGLDLGFTFLRM</sequence>
<protein>
    <recommendedName>
        <fullName evidence="3">DUF4283 domain-containing protein</fullName>
    </recommendedName>
</protein>
<evidence type="ECO:0000313" key="1">
    <source>
        <dbReference type="EMBL" id="MEQ2288723.1"/>
    </source>
</evidence>
<dbReference type="Proteomes" id="UP001469553">
    <property type="component" value="Unassembled WGS sequence"/>
</dbReference>
<gene>
    <name evidence="1" type="ORF">AMECASPLE_025684</name>
</gene>